<dbReference type="Proteomes" id="UP000215377">
    <property type="component" value="Unassembled WGS sequence"/>
</dbReference>
<protein>
    <submittedName>
        <fullName evidence="3">Exlusion protein FxsA</fullName>
    </submittedName>
</protein>
<evidence type="ECO:0000256" key="1">
    <source>
        <dbReference type="SAM" id="MobiDB-lite"/>
    </source>
</evidence>
<keyword evidence="2" id="KW-1133">Transmembrane helix</keyword>
<feature type="transmembrane region" description="Helical" evidence="2">
    <location>
        <begin position="28"/>
        <end position="45"/>
    </location>
</feature>
<reference evidence="3 4" key="1">
    <citation type="submission" date="2013-04" db="EMBL/GenBank/DDBJ databases">
        <title>Oceanicola sp. 22II1-22F33 Genome Sequencing.</title>
        <authorList>
            <person name="Lai Q."/>
            <person name="Li G."/>
            <person name="Shao Z."/>
        </authorList>
    </citation>
    <scope>NUCLEOTIDE SEQUENCE [LARGE SCALE GENOMIC DNA]</scope>
    <source>
        <strain evidence="3 4">22II1-22F33</strain>
    </source>
</reference>
<feature type="transmembrane region" description="Helical" evidence="2">
    <location>
        <begin position="74"/>
        <end position="99"/>
    </location>
</feature>
<organism evidence="3 4">
    <name type="scientific">Marinibacterium profundimaris</name>
    <dbReference type="NCBI Taxonomy" id="1679460"/>
    <lineage>
        <taxon>Bacteria</taxon>
        <taxon>Pseudomonadati</taxon>
        <taxon>Pseudomonadota</taxon>
        <taxon>Alphaproteobacteria</taxon>
        <taxon>Rhodobacterales</taxon>
        <taxon>Paracoccaceae</taxon>
        <taxon>Marinibacterium</taxon>
    </lineage>
</organism>
<dbReference type="AlphaFoldDB" id="A0A225NN26"/>
<gene>
    <name evidence="3" type="ORF">ATO3_06270</name>
</gene>
<name>A0A225NN26_9RHOB</name>
<comment type="caution">
    <text evidence="3">The sequence shown here is derived from an EMBL/GenBank/DDBJ whole genome shotgun (WGS) entry which is preliminary data.</text>
</comment>
<dbReference type="PANTHER" id="PTHR35335:SF1">
    <property type="entry name" value="UPF0716 PROTEIN FXSA"/>
    <property type="match status" value="1"/>
</dbReference>
<dbReference type="EMBL" id="AQQR01000002">
    <property type="protein sequence ID" value="OWU75793.1"/>
    <property type="molecule type" value="Genomic_DNA"/>
</dbReference>
<keyword evidence="2" id="KW-0472">Membrane</keyword>
<proteinExistence type="predicted"/>
<dbReference type="GO" id="GO:0016020">
    <property type="term" value="C:membrane"/>
    <property type="evidence" value="ECO:0007669"/>
    <property type="project" value="InterPro"/>
</dbReference>
<dbReference type="NCBIfam" id="NF008528">
    <property type="entry name" value="PRK11463.1-2"/>
    <property type="match status" value="1"/>
</dbReference>
<dbReference type="Pfam" id="PF04186">
    <property type="entry name" value="FxsA"/>
    <property type="match status" value="1"/>
</dbReference>
<dbReference type="OrthoDB" id="9792788at2"/>
<evidence type="ECO:0000313" key="3">
    <source>
        <dbReference type="EMBL" id="OWU75793.1"/>
    </source>
</evidence>
<dbReference type="InterPro" id="IPR007313">
    <property type="entry name" value="FxsA"/>
</dbReference>
<feature type="region of interest" description="Disordered" evidence="1">
    <location>
        <begin position="121"/>
        <end position="180"/>
    </location>
</feature>
<keyword evidence="4" id="KW-1185">Reference proteome</keyword>
<keyword evidence="2" id="KW-0812">Transmembrane</keyword>
<accession>A0A225NN26</accession>
<dbReference type="PANTHER" id="PTHR35335">
    <property type="entry name" value="UPF0716 PROTEIN FXSA"/>
    <property type="match status" value="1"/>
</dbReference>
<evidence type="ECO:0000313" key="4">
    <source>
        <dbReference type="Proteomes" id="UP000215377"/>
    </source>
</evidence>
<dbReference type="RefSeq" id="WP_088648970.1">
    <property type="nucleotide sequence ID" value="NZ_AQQR01000002.1"/>
</dbReference>
<sequence>MPLFLVFLLVPLIEIGLFIQVGGLIGLWPTLAIVVITAMLGTWLVKSQGRQAMQKLTGAFNDLRDPSEPLADGAMILFAGALLLTPGFFTDAVGFALLMPPVRHWIFRQVRARVSVQSFSSHTSFSSRPGPGGPRGPMGSGHPDDIIDGEFTEIRPGEEPRKGPSSGRASGWVEKDPDQH</sequence>
<feature type="compositionally biased region" description="Basic and acidic residues" evidence="1">
    <location>
        <begin position="152"/>
        <end position="162"/>
    </location>
</feature>
<evidence type="ECO:0000256" key="2">
    <source>
        <dbReference type="SAM" id="Phobius"/>
    </source>
</evidence>